<feature type="transmembrane region" description="Helical" evidence="12">
    <location>
        <begin position="168"/>
        <end position="189"/>
    </location>
</feature>
<feature type="transmembrane region" description="Helical" evidence="12">
    <location>
        <begin position="326"/>
        <end position="344"/>
    </location>
</feature>
<proteinExistence type="inferred from homology"/>
<evidence type="ECO:0000256" key="7">
    <source>
        <dbReference type="ARBA" id="ARBA00023004"/>
    </source>
</evidence>
<keyword evidence="3 12" id="KW-0812">Transmembrane</keyword>
<feature type="transmembrane region" description="Helical" evidence="12">
    <location>
        <begin position="298"/>
        <end position="320"/>
    </location>
</feature>
<feature type="binding site" description="axial binding residue" evidence="12">
    <location>
        <position position="328"/>
    </location>
    <ligand>
        <name>heme</name>
        <dbReference type="ChEBI" id="CHEBI:30413"/>
    </ligand>
    <ligandPart>
        <name>Fe</name>
        <dbReference type="ChEBI" id="CHEBI:18248"/>
    </ligandPart>
</feature>
<keyword evidence="8 12" id="KW-0350">Heme biosynthesis</keyword>
<dbReference type="InterPro" id="IPR023754">
    <property type="entry name" value="HemeA_Synthase_type2"/>
</dbReference>
<comment type="function">
    <text evidence="12">Catalyzes the conversion of heme O to heme A by two successive hydroxylations of the methyl group at C8. The first hydroxylation forms heme I, the second hydroxylation results in an unstable dihydroxymethyl group, which spontaneously dehydrates, resulting in the formyl group of heme A.</text>
</comment>
<feature type="binding site" description="axial binding residue" evidence="12">
    <location>
        <position position="267"/>
    </location>
    <ligand>
        <name>heme</name>
        <dbReference type="ChEBI" id="CHEBI:30413"/>
    </ligand>
    <ligandPart>
        <name>Fe</name>
        <dbReference type="ChEBI" id="CHEBI:18248"/>
    </ligandPart>
</feature>
<dbReference type="RefSeq" id="WP_284365034.1">
    <property type="nucleotide sequence ID" value="NZ_BSNI01000002.1"/>
</dbReference>
<feature type="transmembrane region" description="Helical" evidence="12">
    <location>
        <begin position="135"/>
        <end position="153"/>
    </location>
</feature>
<dbReference type="InterPro" id="IPR003780">
    <property type="entry name" value="COX15/CtaA_fam"/>
</dbReference>
<evidence type="ECO:0000256" key="11">
    <source>
        <dbReference type="ARBA" id="ARBA00048044"/>
    </source>
</evidence>
<reference evidence="13" key="1">
    <citation type="journal article" date="2014" name="Int. J. Syst. Evol. Microbiol.">
        <title>Complete genome of a new Firmicutes species belonging to the dominant human colonic microbiota ('Ruminococcus bicirculans') reveals two chromosomes and a selective capacity to utilize plant glucans.</title>
        <authorList>
            <consortium name="NISC Comparative Sequencing Program"/>
            <person name="Wegmann U."/>
            <person name="Louis P."/>
            <person name="Goesmann A."/>
            <person name="Henrissat B."/>
            <person name="Duncan S.H."/>
            <person name="Flint H.J."/>
        </authorList>
    </citation>
    <scope>NUCLEOTIDE SEQUENCE</scope>
    <source>
        <strain evidence="13">NBRC 107169</strain>
    </source>
</reference>
<comment type="caution">
    <text evidence="13">The sequence shown here is derived from an EMBL/GenBank/DDBJ whole genome shotgun (WGS) entry which is preliminary data.</text>
</comment>
<keyword evidence="5 12" id="KW-1133">Transmembrane helix</keyword>
<keyword evidence="6 12" id="KW-0560">Oxidoreductase</keyword>
<dbReference type="Proteomes" id="UP001161405">
    <property type="component" value="Unassembled WGS sequence"/>
</dbReference>
<evidence type="ECO:0000256" key="6">
    <source>
        <dbReference type="ARBA" id="ARBA00023002"/>
    </source>
</evidence>
<dbReference type="HAMAP" id="MF_01665">
    <property type="entry name" value="HemeA_synth_type2"/>
    <property type="match status" value="1"/>
</dbReference>
<keyword evidence="4 12" id="KW-0479">Metal-binding</keyword>
<comment type="subunit">
    <text evidence="12">Interacts with CtaB.</text>
</comment>
<evidence type="ECO:0000256" key="8">
    <source>
        <dbReference type="ARBA" id="ARBA00023133"/>
    </source>
</evidence>
<evidence type="ECO:0000256" key="9">
    <source>
        <dbReference type="ARBA" id="ARBA00023136"/>
    </source>
</evidence>
<evidence type="ECO:0000256" key="4">
    <source>
        <dbReference type="ARBA" id="ARBA00022723"/>
    </source>
</evidence>
<dbReference type="Pfam" id="PF02628">
    <property type="entry name" value="COX15-CtaA"/>
    <property type="match status" value="1"/>
</dbReference>
<evidence type="ECO:0000256" key="5">
    <source>
        <dbReference type="ARBA" id="ARBA00022989"/>
    </source>
</evidence>
<comment type="pathway">
    <text evidence="10 12">Porphyrin-containing compound metabolism; heme A biosynthesis; heme A from heme O: step 1/1.</text>
</comment>
<keyword evidence="12" id="KW-1003">Cell membrane</keyword>
<dbReference type="EC" id="1.17.99.9" evidence="12"/>
<dbReference type="PANTHER" id="PTHR23289">
    <property type="entry name" value="CYTOCHROME C OXIDASE ASSEMBLY PROTEIN COX15"/>
    <property type="match status" value="1"/>
</dbReference>
<evidence type="ECO:0000256" key="10">
    <source>
        <dbReference type="ARBA" id="ARBA00044501"/>
    </source>
</evidence>
<feature type="transmembrane region" description="Helical" evidence="12">
    <location>
        <begin position="269"/>
        <end position="286"/>
    </location>
</feature>
<name>A0ABQ5USI7_9HYPH</name>
<comment type="catalytic activity">
    <reaction evidence="11">
        <text>Fe(II)-heme o + 2 A + H2O = Fe(II)-heme a + 2 AH2</text>
        <dbReference type="Rhea" id="RHEA:63388"/>
        <dbReference type="ChEBI" id="CHEBI:13193"/>
        <dbReference type="ChEBI" id="CHEBI:15377"/>
        <dbReference type="ChEBI" id="CHEBI:17499"/>
        <dbReference type="ChEBI" id="CHEBI:60530"/>
        <dbReference type="ChEBI" id="CHEBI:61715"/>
        <dbReference type="EC" id="1.17.99.9"/>
    </reaction>
    <physiologicalReaction direction="left-to-right" evidence="11">
        <dbReference type="Rhea" id="RHEA:63389"/>
    </physiologicalReaction>
</comment>
<feature type="transmembrane region" description="Helical" evidence="12">
    <location>
        <begin position="22"/>
        <end position="41"/>
    </location>
</feature>
<dbReference type="EMBL" id="BSNI01000002">
    <property type="protein sequence ID" value="GLQ18243.1"/>
    <property type="molecule type" value="Genomic_DNA"/>
</dbReference>
<keyword evidence="9 12" id="KW-0472">Membrane</keyword>
<evidence type="ECO:0000256" key="3">
    <source>
        <dbReference type="ARBA" id="ARBA00022692"/>
    </source>
</evidence>
<evidence type="ECO:0000256" key="2">
    <source>
        <dbReference type="ARBA" id="ARBA00004141"/>
    </source>
</evidence>
<comment type="similarity">
    <text evidence="12">Belongs to the COX15/CtaA family. Type 2 subfamily.</text>
</comment>
<keyword evidence="7 12" id="KW-0408">Iron</keyword>
<accession>A0ABQ5USI7</accession>
<dbReference type="PANTHER" id="PTHR23289:SF2">
    <property type="entry name" value="CYTOCHROME C OXIDASE ASSEMBLY PROTEIN COX15 HOMOLOG"/>
    <property type="match status" value="1"/>
</dbReference>
<keyword evidence="14" id="KW-1185">Reference proteome</keyword>
<evidence type="ECO:0000313" key="14">
    <source>
        <dbReference type="Proteomes" id="UP001161405"/>
    </source>
</evidence>
<comment type="subcellular location">
    <subcellularLocation>
        <location evidence="12">Cell membrane</location>
        <topology evidence="12">Multi-pass membrane protein</topology>
    </subcellularLocation>
    <subcellularLocation>
        <location evidence="2">Membrane</location>
        <topology evidence="2">Multi-pass membrane protein</topology>
    </subcellularLocation>
</comment>
<gene>
    <name evidence="12 13" type="primary">ctaA</name>
    <name evidence="13" type="ORF">GCM10007879_24920</name>
</gene>
<reference evidence="13" key="2">
    <citation type="submission" date="2023-01" db="EMBL/GenBank/DDBJ databases">
        <title>Draft genome sequence of Maritalea porphyrae strain NBRC 107169.</title>
        <authorList>
            <person name="Sun Q."/>
            <person name="Mori K."/>
        </authorList>
    </citation>
    <scope>NUCLEOTIDE SEQUENCE</scope>
    <source>
        <strain evidence="13">NBRC 107169</strain>
    </source>
</reference>
<evidence type="ECO:0000313" key="13">
    <source>
        <dbReference type="EMBL" id="GLQ18243.1"/>
    </source>
</evidence>
<protein>
    <recommendedName>
        <fullName evidence="12">Heme A synthase</fullName>
        <shortName evidence="12">HAS</shortName>
        <ecNumber evidence="12">1.17.99.9</ecNumber>
    </recommendedName>
    <alternativeName>
        <fullName evidence="12">Cytochrome aa3-controlling protein</fullName>
    </alternativeName>
</protein>
<evidence type="ECO:0000256" key="1">
    <source>
        <dbReference type="ARBA" id="ARBA00001970"/>
    </source>
</evidence>
<comment type="cofactor">
    <cofactor evidence="1 12">
        <name>heme b</name>
        <dbReference type="ChEBI" id="CHEBI:60344"/>
    </cofactor>
</comment>
<sequence length="350" mass="39751">MSVSDQISPEQLQEKKLKPVRYWLYFLAALVLLMVMVGGATRLTDSGLSITEWKPISGTIPPLSIDDWNAEFEAYKQIPEYQQINKGMSLEEFKGIFWWEWGHRFLGRVIGFAFLIPFLIFLFQKRLDWKLAPALAILFFMGGFQGFLGWWMVSSGLSERVDVSQYRLAAHLSAACVLFVSLIWVSRRLRPAQVLWVQKGWPLLISLLGIVVFIQIAAGAFVAGLDAGFTYNTWPLMDGRFIPQNLALIDPLWLNWFENITAVQFNHRMIAYLIVALTVGLTWHAWSKTQFDGVHGWMVIIAALTLLQVILGILTLIYVVPMHLALAHQVTAFILVGAITAYLSDMSRQN</sequence>
<evidence type="ECO:0000256" key="12">
    <source>
        <dbReference type="HAMAP-Rule" id="MF_01665"/>
    </source>
</evidence>
<organism evidence="13 14">
    <name type="scientific">Maritalea porphyrae</name>
    <dbReference type="NCBI Taxonomy" id="880732"/>
    <lineage>
        <taxon>Bacteria</taxon>
        <taxon>Pseudomonadati</taxon>
        <taxon>Pseudomonadota</taxon>
        <taxon>Alphaproteobacteria</taxon>
        <taxon>Hyphomicrobiales</taxon>
        <taxon>Devosiaceae</taxon>
        <taxon>Maritalea</taxon>
    </lineage>
</organism>
<feature type="transmembrane region" description="Helical" evidence="12">
    <location>
        <begin position="105"/>
        <end position="123"/>
    </location>
</feature>
<feature type="transmembrane region" description="Helical" evidence="12">
    <location>
        <begin position="201"/>
        <end position="225"/>
    </location>
</feature>